<reference evidence="2 3" key="1">
    <citation type="journal article" date="2024" name="Nat. Commun.">
        <title>Phylogenomics reveals the evolutionary origins of lichenization in chlorophyte algae.</title>
        <authorList>
            <person name="Puginier C."/>
            <person name="Libourel C."/>
            <person name="Otte J."/>
            <person name="Skaloud P."/>
            <person name="Haon M."/>
            <person name="Grisel S."/>
            <person name="Petersen M."/>
            <person name="Berrin J.G."/>
            <person name="Delaux P.M."/>
            <person name="Dal Grande F."/>
            <person name="Keller J."/>
        </authorList>
    </citation>
    <scope>NUCLEOTIDE SEQUENCE [LARGE SCALE GENOMIC DNA]</scope>
    <source>
        <strain evidence="2 3">SAG 245.80</strain>
    </source>
</reference>
<organism evidence="2 3">
    <name type="scientific">Elliptochloris bilobata</name>
    <dbReference type="NCBI Taxonomy" id="381761"/>
    <lineage>
        <taxon>Eukaryota</taxon>
        <taxon>Viridiplantae</taxon>
        <taxon>Chlorophyta</taxon>
        <taxon>core chlorophytes</taxon>
        <taxon>Trebouxiophyceae</taxon>
        <taxon>Trebouxiophyceae incertae sedis</taxon>
        <taxon>Elliptochloris clade</taxon>
        <taxon>Elliptochloris</taxon>
    </lineage>
</organism>
<dbReference type="Proteomes" id="UP001445335">
    <property type="component" value="Unassembled WGS sequence"/>
</dbReference>
<feature type="domain" description="Methyltransferase" evidence="1">
    <location>
        <begin position="30"/>
        <end position="158"/>
    </location>
</feature>
<accession>A0AAW1S4S0</accession>
<dbReference type="InterPro" id="IPR026913">
    <property type="entry name" value="METTL24"/>
</dbReference>
<dbReference type="PANTHER" id="PTHR32026">
    <property type="entry name" value="METHYLTRANSFERASE-LIKE PROTEIN 24"/>
    <property type="match status" value="1"/>
</dbReference>
<name>A0AAW1S4S0_9CHLO</name>
<comment type="caution">
    <text evidence="2">The sequence shown here is derived from an EMBL/GenBank/DDBJ whole genome shotgun (WGS) entry which is preliminary data.</text>
</comment>
<dbReference type="Pfam" id="PF13383">
    <property type="entry name" value="Methyltransf_22"/>
    <property type="match status" value="1"/>
</dbReference>
<sequence length="167" mass="18422">MGAWQPQLRLHVSSCSAHGTMLAASSGHLARFWDVWAPFYDCPFVRERIGKIGDGGKYLCGVSSLLQRPGCLVFSIGSNGETSFEEAILDSTPCEVHTWDHTLDEAKKQVVLSVTGIKLHQIGLAGESSAVRADMMTLTAMLTELQRHWIDVLKMDIEADMVDMDLQ</sequence>
<dbReference type="InterPro" id="IPR025714">
    <property type="entry name" value="Methyltranfer_dom"/>
</dbReference>
<dbReference type="EMBL" id="JALJOU010000013">
    <property type="protein sequence ID" value="KAK9840632.1"/>
    <property type="molecule type" value="Genomic_DNA"/>
</dbReference>
<gene>
    <name evidence="2" type="ORF">WJX81_005767</name>
</gene>
<evidence type="ECO:0000313" key="2">
    <source>
        <dbReference type="EMBL" id="KAK9840632.1"/>
    </source>
</evidence>
<evidence type="ECO:0000259" key="1">
    <source>
        <dbReference type="Pfam" id="PF13383"/>
    </source>
</evidence>
<evidence type="ECO:0000313" key="3">
    <source>
        <dbReference type="Proteomes" id="UP001445335"/>
    </source>
</evidence>
<proteinExistence type="predicted"/>
<dbReference type="AlphaFoldDB" id="A0AAW1S4S0"/>
<keyword evidence="3" id="KW-1185">Reference proteome</keyword>
<protein>
    <recommendedName>
        <fullName evidence="1">Methyltransferase domain-containing protein</fullName>
    </recommendedName>
</protein>